<dbReference type="SUPFAM" id="SSF54534">
    <property type="entry name" value="FKBP-like"/>
    <property type="match status" value="1"/>
</dbReference>
<dbReference type="GO" id="GO:0003755">
    <property type="term" value="F:peptidyl-prolyl cis-trans isomerase activity"/>
    <property type="evidence" value="ECO:0007669"/>
    <property type="project" value="UniProtKB-KW"/>
</dbReference>
<dbReference type="InterPro" id="IPR046357">
    <property type="entry name" value="PPIase_dom_sf"/>
</dbReference>
<evidence type="ECO:0000256" key="2">
    <source>
        <dbReference type="ARBA" id="ARBA00013194"/>
    </source>
</evidence>
<proteinExistence type="predicted"/>
<protein>
    <recommendedName>
        <fullName evidence="2">peptidylprolyl isomerase</fullName>
        <ecNumber evidence="2">5.2.1.8</ecNumber>
    </recommendedName>
</protein>
<dbReference type="EC" id="5.2.1.8" evidence="2"/>
<evidence type="ECO:0000256" key="4">
    <source>
        <dbReference type="ARBA" id="ARBA00023235"/>
    </source>
</evidence>
<accession>A0A7R7VHZ6</accession>
<sequence length="95" mass="10220">MGAKNKGKGGGNNDDSGKGGKGGGGGGLKPATAINVRHILCEKYSKKEEALEKLRNGSKFDDVAREFSEDKARQGMYKYHPLFIPPFGIFKKSVC</sequence>
<reference evidence="6" key="2">
    <citation type="submission" date="2021-02" db="EMBL/GenBank/DDBJ databases">
        <title>Aspergillus chevalieri M1 genome sequence.</title>
        <authorList>
            <person name="Kadooka C."/>
            <person name="Mori K."/>
            <person name="Futagami T."/>
        </authorList>
    </citation>
    <scope>NUCLEOTIDE SEQUENCE</scope>
    <source>
        <strain evidence="6">M1</strain>
    </source>
</reference>
<dbReference type="GO" id="GO:0003677">
    <property type="term" value="F:DNA binding"/>
    <property type="evidence" value="ECO:0007669"/>
    <property type="project" value="InterPro"/>
</dbReference>
<evidence type="ECO:0000256" key="5">
    <source>
        <dbReference type="SAM" id="MobiDB-lite"/>
    </source>
</evidence>
<evidence type="ECO:0000313" key="6">
    <source>
        <dbReference type="EMBL" id="BCR84099.1"/>
    </source>
</evidence>
<evidence type="ECO:0000256" key="1">
    <source>
        <dbReference type="ARBA" id="ARBA00000971"/>
    </source>
</evidence>
<reference evidence="6" key="1">
    <citation type="submission" date="2021-01" db="EMBL/GenBank/DDBJ databases">
        <authorList>
            <consortium name="Aspergillus chevalieri M1 genome sequencing consortium"/>
            <person name="Kazuki M."/>
            <person name="Futagami T."/>
        </authorList>
    </citation>
    <scope>NUCLEOTIDE SEQUENCE</scope>
    <source>
        <strain evidence="6">M1</strain>
    </source>
</reference>
<keyword evidence="4" id="KW-0413">Isomerase</keyword>
<dbReference type="InterPro" id="IPR043323">
    <property type="entry name" value="PIN4"/>
</dbReference>
<dbReference type="KEGG" id="ache:ACHE_11501S"/>
<gene>
    <name evidence="6" type="ORF">ACHE_11501S</name>
</gene>
<name>A0A7R7VHZ6_ASPCH</name>
<keyword evidence="7" id="KW-1185">Reference proteome</keyword>
<dbReference type="RefSeq" id="XP_043132621.1">
    <property type="nucleotide sequence ID" value="XM_043276078.1"/>
</dbReference>
<dbReference type="Proteomes" id="UP000637239">
    <property type="component" value="Chromosome 1"/>
</dbReference>
<keyword evidence="3" id="KW-0697">Rotamase</keyword>
<evidence type="ECO:0000313" key="7">
    <source>
        <dbReference type="Proteomes" id="UP000637239"/>
    </source>
</evidence>
<dbReference type="GeneID" id="66978458"/>
<feature type="compositionally biased region" description="Gly residues" evidence="5">
    <location>
        <begin position="19"/>
        <end position="28"/>
    </location>
</feature>
<dbReference type="EMBL" id="AP024416">
    <property type="protein sequence ID" value="BCR84099.1"/>
    <property type="molecule type" value="Genomic_DNA"/>
</dbReference>
<feature type="region of interest" description="Disordered" evidence="5">
    <location>
        <begin position="1"/>
        <end position="31"/>
    </location>
</feature>
<dbReference type="GO" id="GO:0006364">
    <property type="term" value="P:rRNA processing"/>
    <property type="evidence" value="ECO:0007669"/>
    <property type="project" value="InterPro"/>
</dbReference>
<organism evidence="6 7">
    <name type="scientific">Aspergillus chevalieri</name>
    <name type="common">Eurotium chevalieri</name>
    <dbReference type="NCBI Taxonomy" id="182096"/>
    <lineage>
        <taxon>Eukaryota</taxon>
        <taxon>Fungi</taxon>
        <taxon>Dikarya</taxon>
        <taxon>Ascomycota</taxon>
        <taxon>Pezizomycotina</taxon>
        <taxon>Eurotiomycetes</taxon>
        <taxon>Eurotiomycetidae</taxon>
        <taxon>Eurotiales</taxon>
        <taxon>Aspergillaceae</taxon>
        <taxon>Aspergillus</taxon>
        <taxon>Aspergillus subgen. Aspergillus</taxon>
    </lineage>
</organism>
<evidence type="ECO:0000256" key="3">
    <source>
        <dbReference type="ARBA" id="ARBA00023110"/>
    </source>
</evidence>
<dbReference type="PANTHER" id="PTHR45995">
    <property type="match status" value="1"/>
</dbReference>
<dbReference type="AlphaFoldDB" id="A0A7R7VHZ6"/>
<dbReference type="Gene3D" id="3.10.50.40">
    <property type="match status" value="1"/>
</dbReference>
<comment type="catalytic activity">
    <reaction evidence="1">
        <text>[protein]-peptidylproline (omega=180) = [protein]-peptidylproline (omega=0)</text>
        <dbReference type="Rhea" id="RHEA:16237"/>
        <dbReference type="Rhea" id="RHEA-COMP:10747"/>
        <dbReference type="Rhea" id="RHEA-COMP:10748"/>
        <dbReference type="ChEBI" id="CHEBI:83833"/>
        <dbReference type="ChEBI" id="CHEBI:83834"/>
        <dbReference type="EC" id="5.2.1.8"/>
    </reaction>
</comment>